<keyword evidence="2 5" id="KW-0689">Ribosomal protein</keyword>
<dbReference type="CDD" id="cd00427">
    <property type="entry name" value="Ribosomal_L29_HIP"/>
    <property type="match status" value="1"/>
</dbReference>
<dbReference type="RefSeq" id="WP_018195429.1">
    <property type="nucleotide sequence ID" value="NZ_CP130454.1"/>
</dbReference>
<dbReference type="Gene3D" id="1.10.287.310">
    <property type="match status" value="1"/>
</dbReference>
<evidence type="ECO:0000256" key="3">
    <source>
        <dbReference type="ARBA" id="ARBA00023274"/>
    </source>
</evidence>
<accession>A0ABT2ESL1</accession>
<keyword evidence="3 5" id="KW-0687">Ribonucleoprotein</keyword>
<evidence type="ECO:0000313" key="6">
    <source>
        <dbReference type="EMBL" id="MCS3920850.1"/>
    </source>
</evidence>
<dbReference type="NCBIfam" id="TIGR00012">
    <property type="entry name" value="L29"/>
    <property type="match status" value="1"/>
</dbReference>
<evidence type="ECO:0000256" key="2">
    <source>
        <dbReference type="ARBA" id="ARBA00022980"/>
    </source>
</evidence>
<evidence type="ECO:0000313" key="7">
    <source>
        <dbReference type="Proteomes" id="UP001204798"/>
    </source>
</evidence>
<comment type="caution">
    <text evidence="6">The sequence shown here is derived from an EMBL/GenBank/DDBJ whole genome shotgun (WGS) entry which is preliminary data.</text>
</comment>
<dbReference type="GO" id="GO:0005840">
    <property type="term" value="C:ribosome"/>
    <property type="evidence" value="ECO:0007669"/>
    <property type="project" value="UniProtKB-KW"/>
</dbReference>
<dbReference type="Pfam" id="PF00831">
    <property type="entry name" value="Ribosomal_L29"/>
    <property type="match status" value="1"/>
</dbReference>
<dbReference type="PANTHER" id="PTHR10916">
    <property type="entry name" value="60S RIBOSOMAL PROTEIN L35/50S RIBOSOMAL PROTEIN L29"/>
    <property type="match status" value="1"/>
</dbReference>
<dbReference type="InterPro" id="IPR050063">
    <property type="entry name" value="Ribosomal_protein_uL29"/>
</dbReference>
<evidence type="ECO:0000256" key="4">
    <source>
        <dbReference type="ARBA" id="ARBA00035204"/>
    </source>
</evidence>
<sequence>MSKRTEQLARLRQMSDAELVQELENAYRELFNLSQQKALGKGVVERPHRIRELKKTIARIKTILRERELLRVGY</sequence>
<keyword evidence="7" id="KW-1185">Reference proteome</keyword>
<dbReference type="HAMAP" id="MF_00374">
    <property type="entry name" value="Ribosomal_uL29"/>
    <property type="match status" value="1"/>
</dbReference>
<comment type="similarity">
    <text evidence="1 5">Belongs to the universal ribosomal protein uL29 family.</text>
</comment>
<dbReference type="SUPFAM" id="SSF46561">
    <property type="entry name" value="Ribosomal protein L29 (L29p)"/>
    <property type="match status" value="1"/>
</dbReference>
<dbReference type="InterPro" id="IPR036049">
    <property type="entry name" value="Ribosomal_uL29_sf"/>
</dbReference>
<evidence type="ECO:0000256" key="5">
    <source>
        <dbReference type="HAMAP-Rule" id="MF_00374"/>
    </source>
</evidence>
<evidence type="ECO:0000256" key="1">
    <source>
        <dbReference type="ARBA" id="ARBA00009254"/>
    </source>
</evidence>
<dbReference type="Proteomes" id="UP001204798">
    <property type="component" value="Unassembled WGS sequence"/>
</dbReference>
<organism evidence="6 7">
    <name type="scientific">Candidatus Fervidibacter sacchari</name>
    <dbReference type="NCBI Taxonomy" id="1448929"/>
    <lineage>
        <taxon>Bacteria</taxon>
        <taxon>Candidatus Fervidibacterota</taxon>
        <taxon>Candidatus Fervidibacter</taxon>
    </lineage>
</organism>
<dbReference type="InterPro" id="IPR001854">
    <property type="entry name" value="Ribosomal_uL29"/>
</dbReference>
<protein>
    <recommendedName>
        <fullName evidence="4 5">Large ribosomal subunit protein uL29</fullName>
    </recommendedName>
</protein>
<dbReference type="PANTHER" id="PTHR10916:SF0">
    <property type="entry name" value="LARGE RIBOSOMAL SUBUNIT PROTEIN UL29C"/>
    <property type="match status" value="1"/>
</dbReference>
<reference evidence="6 7" key="1">
    <citation type="submission" date="2022-08" db="EMBL/GenBank/DDBJ databases">
        <title>Bacterial and archaeal communities from various locations to study Microbial Dark Matter (Phase II).</title>
        <authorList>
            <person name="Stepanauskas R."/>
        </authorList>
    </citation>
    <scope>NUCLEOTIDE SEQUENCE [LARGE SCALE GENOMIC DNA]</scope>
    <source>
        <strain evidence="6 7">PD1</strain>
    </source>
</reference>
<gene>
    <name evidence="5" type="primary">rpmC</name>
    <name evidence="6" type="ORF">M2350_003287</name>
</gene>
<proteinExistence type="inferred from homology"/>
<name>A0ABT2ESL1_9BACT</name>
<dbReference type="EMBL" id="JANUCP010000007">
    <property type="protein sequence ID" value="MCS3920850.1"/>
    <property type="molecule type" value="Genomic_DNA"/>
</dbReference>